<organism evidence="1">
    <name type="scientific">Dickeya oryzae</name>
    <dbReference type="NCBI Taxonomy" id="1240404"/>
    <lineage>
        <taxon>Bacteria</taxon>
        <taxon>Pseudomonadati</taxon>
        <taxon>Pseudomonadota</taxon>
        <taxon>Gammaproteobacteria</taxon>
        <taxon>Enterobacterales</taxon>
        <taxon>Pectobacteriaceae</taxon>
        <taxon>Dickeya</taxon>
    </lineage>
</organism>
<dbReference type="EMBL" id="CP162411">
    <property type="protein sequence ID" value="XDL14727.1"/>
    <property type="molecule type" value="Genomic_DNA"/>
</dbReference>
<dbReference type="InterPro" id="IPR027417">
    <property type="entry name" value="P-loop_NTPase"/>
</dbReference>
<dbReference type="NCBIfam" id="NF041815">
    <property type="entry name" value="Avs4"/>
    <property type="match status" value="1"/>
</dbReference>
<gene>
    <name evidence="1" type="primary">avs4</name>
    <name evidence="1" type="ORF">LF923_0000060</name>
</gene>
<sequence length="1570" mass="183446">MVKPDWNVFKAKFSDSPQFHFEWFCYLLFCREFKQPYGVFRYKNQSGIETDPIESDGINVGFQSKFYDTSLSSNKSELISTLVKSKRDYPSLDKLFLYTNQEWAKTFHNKKAEKTAAQVDIEKKAEELEIEIFWRTASYFESPFVTQNCSDLSKYFFLNGDSILDLIEKQQNHTHSILKSIKATMLFNGQEISINRENIQTTLQDESVAVSIICGQGGVGKTVEIKKLIQEKQSSLALFAFKATEFELRELDDLFAGKSVSDFLSFFGDVKNKALVIDSAEKLMDIDNQEPFEEFVDLAVESKWRIIFTTRDYYFDDLNHLCLDVLQVVPQKLYISELTNDELENLAYEYNFQLPEDSRLKELLKLPIYLNAFLKFYDPRTEVSLSFSEFKDYLWSKIIKNNDVRREKIFSDLALRRANEGKFYIPLSGVDIEVANTLLKDEVLGVEGSSFFISHDIYEEWALEKIIDIAFKNRQSVRDFFESIGLALSIRRSFRLWLSDKLRLDSADTKFFIDQALEEKFISSVWKDELIAAILLSDYSYSFFENFKRELLSGDLDLLQRVSFILRIACKQVDNSILKLLGLKQSDTFYFTKPKGKGWEAFIGFLFAQREKIGLENLRIFVPALYEWNSSVKKGETTQKASLLCLEYYERSEPMYSYSRDGKLIDSVLKTIAYGALEIKSELSAFIDKVCKAKQAKRTRYYDNFAKLLLKESDGIYVAKALPSKVLEMASTYWLKEYTPDNQYRSYKKREQIFGVADEFDFNYHPESAYQTPIFSLMSFDLKTTVDFVLKFIDKVTDNLINYYSDSDFPTGKLIIYDTTSEVVLKQYLWGAYRGVDGAPDLVKSILMALEKFFLERAKNIEAKDLELWLKYLLKHTKSSAICGVVASIVLANRDKLFNVAMILFEVKEFIQFDIARTVFDSQHKGQLEMLGAMFGGLQHNRAHQDERIKSCDAPHRRESLESLCLYYQLFVRKGEVEEPEVHQRQNKIWALLDKYYQEIEAYKGTEDLKFWRMSLARMDRRKMNITMEDMGDKIALNFNPELTPDLKEMSDNNQLKQEQDFKYSPLLVWSRNKLDQNEDYKKYQQYESSPVKAMEDLNELVSVLTDMNNRPCDSFIQFNRSTHIYASAALLKYHYEDLSKEQQSFCINIVEGAYEKLFNENYRYQISDGLDACFAVIPELFSRLPEYRATLKFILVAGLIRTDSIDIYGSQRFSAYAIAAIVKLWNEFEQDVHSIYLGYLLLSPLYANLIEKIRQESLEKKQFEVRFDDLWKRFIEENEPIISAIEENDIKEKYDIDYEQLDIYSKSVALFVLPNKTLGWPKEAFMKLLDVSAHSLLKNEKYRSKYFHSSKGFFKKSAYYILSASVEEISELLTPYITHFSSSEGTADLLEEFVLAQDSMVAYDQFWEVWELFKPKILELAQKGYLGYRSEKVIKAYLCALPWWKPEAKSWHTFKARDSRFFAEMSNKLSQSPTTFYSIAKLLNDIGSEYLPNGVHWLAQIVDNNKSLLTADLDDDTIYYVNKYMRRYLYRERANVRRTPELMAKTLTVLNFLIERGEVSGYLMRENIV</sequence>
<proteinExistence type="predicted"/>
<dbReference type="SUPFAM" id="SSF52540">
    <property type="entry name" value="P-loop containing nucleoside triphosphate hydrolases"/>
    <property type="match status" value="1"/>
</dbReference>
<accession>A0AB39IBU1</accession>
<reference evidence="1" key="1">
    <citation type="submission" date="2024-07" db="EMBL/GenBank/DDBJ databases">
        <authorList>
            <person name="Pedron J."/>
        </authorList>
    </citation>
    <scope>NUCLEOTIDE SEQUENCE</scope>
    <source>
        <strain evidence="1">A642-S2-A17</strain>
    </source>
</reference>
<name>A0AB39IBU1_9GAMM</name>
<evidence type="ECO:0000313" key="1">
    <source>
        <dbReference type="EMBL" id="XDL14727.1"/>
    </source>
</evidence>
<dbReference type="RefSeq" id="WP_226100642.1">
    <property type="nucleotide sequence ID" value="NZ_CP162411.1"/>
</dbReference>
<protein>
    <submittedName>
        <fullName evidence="1">AVAST type 4 anti-phage nuclease Avs4</fullName>
    </submittedName>
</protein>